<accession>A0A4Z2EYU1</accession>
<organism evidence="2 3">
    <name type="scientific">Liparis tanakae</name>
    <name type="common">Tanaka's snailfish</name>
    <dbReference type="NCBI Taxonomy" id="230148"/>
    <lineage>
        <taxon>Eukaryota</taxon>
        <taxon>Metazoa</taxon>
        <taxon>Chordata</taxon>
        <taxon>Craniata</taxon>
        <taxon>Vertebrata</taxon>
        <taxon>Euteleostomi</taxon>
        <taxon>Actinopterygii</taxon>
        <taxon>Neopterygii</taxon>
        <taxon>Teleostei</taxon>
        <taxon>Neoteleostei</taxon>
        <taxon>Acanthomorphata</taxon>
        <taxon>Eupercaria</taxon>
        <taxon>Perciformes</taxon>
        <taxon>Cottioidei</taxon>
        <taxon>Cottales</taxon>
        <taxon>Liparidae</taxon>
        <taxon>Liparis</taxon>
    </lineage>
</organism>
<keyword evidence="3" id="KW-1185">Reference proteome</keyword>
<proteinExistence type="predicted"/>
<comment type="caution">
    <text evidence="2">The sequence shown here is derived from an EMBL/GenBank/DDBJ whole genome shotgun (WGS) entry which is preliminary data.</text>
</comment>
<feature type="compositionally biased region" description="Low complexity" evidence="1">
    <location>
        <begin position="72"/>
        <end position="82"/>
    </location>
</feature>
<gene>
    <name evidence="2" type="ORF">EYF80_056446</name>
</gene>
<evidence type="ECO:0000313" key="3">
    <source>
        <dbReference type="Proteomes" id="UP000314294"/>
    </source>
</evidence>
<sequence length="114" mass="11912">MASDREGTQLVWILSGTLQCLSHRPLLCEAPSQTERGLGGGRQEDNGVGNQRGKETARFILLAEAAQPLTPPSSTQSSTPSLTPSPTPSPTSQPLTRALPLPDCGCSSGNEQAD</sequence>
<protein>
    <submittedName>
        <fullName evidence="2">Uncharacterized protein</fullName>
    </submittedName>
</protein>
<reference evidence="2 3" key="1">
    <citation type="submission" date="2019-03" db="EMBL/GenBank/DDBJ databases">
        <title>First draft genome of Liparis tanakae, snailfish: a comprehensive survey of snailfish specific genes.</title>
        <authorList>
            <person name="Kim W."/>
            <person name="Song I."/>
            <person name="Jeong J.-H."/>
            <person name="Kim D."/>
            <person name="Kim S."/>
            <person name="Ryu S."/>
            <person name="Song J.Y."/>
            <person name="Lee S.K."/>
        </authorList>
    </citation>
    <scope>NUCLEOTIDE SEQUENCE [LARGE SCALE GENOMIC DNA]</scope>
    <source>
        <tissue evidence="2">Muscle</tissue>
    </source>
</reference>
<evidence type="ECO:0000256" key="1">
    <source>
        <dbReference type="SAM" id="MobiDB-lite"/>
    </source>
</evidence>
<name>A0A4Z2EYU1_9TELE</name>
<dbReference type="EMBL" id="SRLO01002256">
    <property type="protein sequence ID" value="TNN33392.1"/>
    <property type="molecule type" value="Genomic_DNA"/>
</dbReference>
<feature type="region of interest" description="Disordered" evidence="1">
    <location>
        <begin position="31"/>
        <end position="114"/>
    </location>
</feature>
<dbReference type="AlphaFoldDB" id="A0A4Z2EYU1"/>
<evidence type="ECO:0000313" key="2">
    <source>
        <dbReference type="EMBL" id="TNN33392.1"/>
    </source>
</evidence>
<dbReference type="Proteomes" id="UP000314294">
    <property type="component" value="Unassembled WGS sequence"/>
</dbReference>